<evidence type="ECO:0000313" key="2">
    <source>
        <dbReference type="Proteomes" id="UP000184474"/>
    </source>
</evidence>
<dbReference type="Proteomes" id="UP000184474">
    <property type="component" value="Unassembled WGS sequence"/>
</dbReference>
<keyword evidence="2" id="KW-1185">Reference proteome</keyword>
<dbReference type="Pfam" id="PF19515">
    <property type="entry name" value="DUF6048"/>
    <property type="match status" value="1"/>
</dbReference>
<dbReference type="InterPro" id="IPR046111">
    <property type="entry name" value="DUF6048"/>
</dbReference>
<evidence type="ECO:0008006" key="3">
    <source>
        <dbReference type="Google" id="ProtNLM"/>
    </source>
</evidence>
<dbReference type="AlphaFoldDB" id="A0A1M6L729"/>
<reference evidence="2" key="1">
    <citation type="submission" date="2016-11" db="EMBL/GenBank/DDBJ databases">
        <authorList>
            <person name="Varghese N."/>
            <person name="Submissions S."/>
        </authorList>
    </citation>
    <scope>NUCLEOTIDE SEQUENCE [LARGE SCALE GENOMIC DNA]</scope>
    <source>
        <strain evidence="2">DSM 26134</strain>
    </source>
</reference>
<evidence type="ECO:0000313" key="1">
    <source>
        <dbReference type="EMBL" id="SHJ66944.1"/>
    </source>
</evidence>
<accession>A0A1M6L729</accession>
<dbReference type="EMBL" id="FRAA01000001">
    <property type="protein sequence ID" value="SHJ66944.1"/>
    <property type="molecule type" value="Genomic_DNA"/>
</dbReference>
<proteinExistence type="predicted"/>
<protein>
    <recommendedName>
        <fullName evidence="3">Outer membrane protein beta-barrel domain-containing protein</fullName>
    </recommendedName>
</protein>
<dbReference type="STRING" id="156994.SAMN04488028_101849"/>
<gene>
    <name evidence="1" type="ORF">SAMN04488028_101849</name>
</gene>
<sequence length="228" mass="25873">MILNHRYTYIFSLILFLGVVTHRGAAQSTGASDSTRMPVLSSASILVDYGKLATGLFMESETKYEGGVQLEFWNKLVLIGEYGMARLEPRGAYVNANYVSEGSYYRVGLGYKIDMNPKNNFVFSVRYGNSTYSDSGEAVIESASGLYDPFVLPFERQEVSAFWTEIVMSSERRIWKGLYTGFHVRLRVMVDYDDQAPLDVFSIPGYGRTFDKSVPAFNLYIKYSLERF</sequence>
<name>A0A1M6L729_REIAG</name>
<organism evidence="1 2">
    <name type="scientific">Reichenbachiella agariperforans</name>
    <dbReference type="NCBI Taxonomy" id="156994"/>
    <lineage>
        <taxon>Bacteria</taxon>
        <taxon>Pseudomonadati</taxon>
        <taxon>Bacteroidota</taxon>
        <taxon>Cytophagia</taxon>
        <taxon>Cytophagales</taxon>
        <taxon>Reichenbachiellaceae</taxon>
        <taxon>Reichenbachiella</taxon>
    </lineage>
</organism>